<dbReference type="NCBIfam" id="TIGR02499">
    <property type="entry name" value="HrpE_YscL_not"/>
    <property type="match status" value="1"/>
</dbReference>
<comment type="subcellular location">
    <subcellularLocation>
        <location evidence="1">Cytoplasm</location>
    </subcellularLocation>
</comment>
<evidence type="ECO:0000256" key="1">
    <source>
        <dbReference type="ARBA" id="ARBA00004496"/>
    </source>
</evidence>
<evidence type="ECO:0000256" key="2">
    <source>
        <dbReference type="ARBA" id="ARBA00022448"/>
    </source>
</evidence>
<dbReference type="OrthoDB" id="6629448at2"/>
<comment type="similarity">
    <text evidence="5">Belongs to the SctL stator family.</text>
</comment>
<dbReference type="AlphaFoldDB" id="A0A1C2DXM6"/>
<evidence type="ECO:0000256" key="5">
    <source>
        <dbReference type="ARBA" id="ARBA00024335"/>
    </source>
</evidence>
<organism evidence="7 8">
    <name type="scientific">Pseudomonas graminis</name>
    <dbReference type="NCBI Taxonomy" id="158627"/>
    <lineage>
        <taxon>Bacteria</taxon>
        <taxon>Pseudomonadati</taxon>
        <taxon>Pseudomonadota</taxon>
        <taxon>Gammaproteobacteria</taxon>
        <taxon>Pseudomonadales</taxon>
        <taxon>Pseudomonadaceae</taxon>
        <taxon>Pseudomonas</taxon>
    </lineage>
</organism>
<evidence type="ECO:0000313" key="7">
    <source>
        <dbReference type="EMBL" id="OCX19519.1"/>
    </source>
</evidence>
<dbReference type="InterPro" id="IPR012842">
    <property type="entry name" value="T3SS_SctL/SctL2"/>
</dbReference>
<dbReference type="EMBL" id="MDEN01000063">
    <property type="protein sequence ID" value="OCX19519.1"/>
    <property type="molecule type" value="Genomic_DNA"/>
</dbReference>
<keyword evidence="6" id="KW-0175">Coiled coil</keyword>
<evidence type="ECO:0000256" key="3">
    <source>
        <dbReference type="ARBA" id="ARBA00022490"/>
    </source>
</evidence>
<evidence type="ECO:0000256" key="6">
    <source>
        <dbReference type="SAM" id="Coils"/>
    </source>
</evidence>
<keyword evidence="4" id="KW-0653">Protein transport</keyword>
<dbReference type="Pfam" id="PF06188">
    <property type="entry name" value="HrpE"/>
    <property type="match status" value="1"/>
</dbReference>
<accession>A0A1C2DXM6</accession>
<reference evidence="7 8" key="1">
    <citation type="submission" date="2016-08" db="EMBL/GenBank/DDBJ databases">
        <title>Whole genome sequence of Pseudomonas graminis strain UASWS1507, a potential biological control agent for agriculture.</title>
        <authorList>
            <person name="Crovadore J."/>
            <person name="Calmin G."/>
            <person name="Chablais R."/>
            <person name="Cochard B."/>
            <person name="Lefort F."/>
        </authorList>
    </citation>
    <scope>NUCLEOTIDE SEQUENCE [LARGE SCALE GENOMIC DNA]</scope>
    <source>
        <strain evidence="7 8">UASWS1507</strain>
    </source>
</reference>
<dbReference type="Proteomes" id="UP000095143">
    <property type="component" value="Unassembled WGS sequence"/>
</dbReference>
<gene>
    <name evidence="7" type="ORF">BBI10_14020</name>
</gene>
<sequence length="193" mass="21009">MLAKRRLVLSSSTVLVTDILRREDLASTVLAAEVLDNARAEAEQILAAAHAQAQHEKDQALAQFWDSANGFLQHLEQQRLALAEASMEAVESLLNEALAELLDQTTLAERSRALMRNLAAGQSVETTAVLSAHPDMLDSLGEWLSASRFAGHWQLKRDPALTPQTLRLSDANGAFDIDWDSLRRGLVGSSAPS</sequence>
<keyword evidence="3" id="KW-0963">Cytoplasm</keyword>
<dbReference type="RefSeq" id="WP_065989217.1">
    <property type="nucleotide sequence ID" value="NZ_MDEN01000063.1"/>
</dbReference>
<name>A0A1C2DXM6_9PSED</name>
<proteinExistence type="inferred from homology"/>
<comment type="caution">
    <text evidence="7">The sequence shown here is derived from an EMBL/GenBank/DDBJ whole genome shotgun (WGS) entry which is preliminary data.</text>
</comment>
<evidence type="ECO:0000313" key="8">
    <source>
        <dbReference type="Proteomes" id="UP000095143"/>
    </source>
</evidence>
<dbReference type="InterPro" id="IPR009335">
    <property type="entry name" value="T3SS_HrpE/ATPase_suE"/>
</dbReference>
<dbReference type="GO" id="GO:0030254">
    <property type="term" value="P:protein secretion by the type III secretion system"/>
    <property type="evidence" value="ECO:0007669"/>
    <property type="project" value="InterPro"/>
</dbReference>
<protein>
    <submittedName>
        <fullName evidence="7">Type III secretion protein</fullName>
    </submittedName>
</protein>
<keyword evidence="2" id="KW-0813">Transport</keyword>
<feature type="coiled-coil region" evidence="6">
    <location>
        <begin position="39"/>
        <end position="100"/>
    </location>
</feature>
<evidence type="ECO:0000256" key="4">
    <source>
        <dbReference type="ARBA" id="ARBA00022927"/>
    </source>
</evidence>
<dbReference type="GO" id="GO:0005737">
    <property type="term" value="C:cytoplasm"/>
    <property type="evidence" value="ECO:0007669"/>
    <property type="project" value="UniProtKB-SubCell"/>
</dbReference>